<dbReference type="RefSeq" id="WP_397218026.1">
    <property type="nucleotide sequence ID" value="NZ_JBGFSN010000012.1"/>
</dbReference>
<sequence length="44" mass="5207">MMVDMLHQPENFAQWFGRFASTPRHELDIALVELPYSEEEVRDA</sequence>
<evidence type="ECO:0000259" key="3">
    <source>
        <dbReference type="Pfam" id="PF20514"/>
    </source>
</evidence>
<comment type="caution">
    <text evidence="4">The sequence shown here is derived from an EMBL/GenBank/DDBJ whole genome shotgun (WGS) entry which is preliminary data.</text>
</comment>
<dbReference type="Gene3D" id="3.40.366.30">
    <property type="entry name" value="50S ribosomal protein L16 arginine hydroxylase, Chain A, Domain 2"/>
    <property type="match status" value="1"/>
</dbReference>
<feature type="domain" description="ROXA-like winged helix" evidence="3">
    <location>
        <begin position="5"/>
        <end position="44"/>
    </location>
</feature>
<dbReference type="InterPro" id="IPR046799">
    <property type="entry name" value="ROXA-like_wH"/>
</dbReference>
<gene>
    <name evidence="4" type="ORF">ABU178_19510</name>
</gene>
<evidence type="ECO:0000256" key="1">
    <source>
        <dbReference type="ARBA" id="ARBA00022964"/>
    </source>
</evidence>
<reference evidence="4 5" key="1">
    <citation type="submission" date="2024-08" db="EMBL/GenBank/DDBJ databases">
        <title>Pantoea ronii - a newly identified human opportunistic pathogen.</title>
        <authorList>
            <person name="Keidar-Friedman D."/>
            <person name="Sorek N."/>
            <person name="Leshin-Carmel D."/>
            <person name="Tsur A."/>
            <person name="Amsalem M."/>
            <person name="Tolkach D."/>
            <person name="Brosh-Nissimov T."/>
        </authorList>
    </citation>
    <scope>NUCLEOTIDE SEQUENCE [LARGE SCALE GENOMIC DNA]</scope>
    <source>
        <strain evidence="4 5">AA23256</strain>
    </source>
</reference>
<dbReference type="EMBL" id="JBGFSN010000012">
    <property type="protein sequence ID" value="MFH8136334.1"/>
    <property type="molecule type" value="Genomic_DNA"/>
</dbReference>
<accession>A0ABW7Q2T7</accession>
<evidence type="ECO:0000313" key="5">
    <source>
        <dbReference type="Proteomes" id="UP001611251"/>
    </source>
</evidence>
<name>A0ABW7Q2T7_9GAMM</name>
<evidence type="ECO:0000313" key="4">
    <source>
        <dbReference type="EMBL" id="MFH8136334.1"/>
    </source>
</evidence>
<dbReference type="Proteomes" id="UP001611251">
    <property type="component" value="Unassembled WGS sequence"/>
</dbReference>
<dbReference type="Pfam" id="PF20514">
    <property type="entry name" value="WHD_ROXA"/>
    <property type="match status" value="1"/>
</dbReference>
<keyword evidence="2" id="KW-0560">Oxidoreductase</keyword>
<evidence type="ECO:0000256" key="2">
    <source>
        <dbReference type="ARBA" id="ARBA00023002"/>
    </source>
</evidence>
<proteinExistence type="predicted"/>
<keyword evidence="1" id="KW-0223">Dioxygenase</keyword>
<protein>
    <submittedName>
        <fullName evidence="4">Winged helix domain-containing protein</fullName>
    </submittedName>
</protein>
<keyword evidence="5" id="KW-1185">Reference proteome</keyword>
<organism evidence="4 5">
    <name type="scientific">Pantoea osteomyelitidis</name>
    <dbReference type="NCBI Taxonomy" id="3230026"/>
    <lineage>
        <taxon>Bacteria</taxon>
        <taxon>Pseudomonadati</taxon>
        <taxon>Pseudomonadota</taxon>
        <taxon>Gammaproteobacteria</taxon>
        <taxon>Enterobacterales</taxon>
        <taxon>Erwiniaceae</taxon>
        <taxon>Pantoea</taxon>
    </lineage>
</organism>